<dbReference type="SUPFAM" id="SSF55331">
    <property type="entry name" value="Tautomerase/MIF"/>
    <property type="match status" value="1"/>
</dbReference>
<protein>
    <submittedName>
        <fullName evidence="1">4-oxalocrotonate tautomerase</fullName>
    </submittedName>
</protein>
<evidence type="ECO:0000313" key="2">
    <source>
        <dbReference type="Proteomes" id="UP000063429"/>
    </source>
</evidence>
<dbReference type="RefSeq" id="WP_053199595.1">
    <property type="nucleotide sequence ID" value="NZ_CP011409.1"/>
</dbReference>
<organism evidence="1 2">
    <name type="scientific">Herbaspirillum hiltneri N3</name>
    <dbReference type="NCBI Taxonomy" id="1262470"/>
    <lineage>
        <taxon>Bacteria</taxon>
        <taxon>Pseudomonadati</taxon>
        <taxon>Pseudomonadota</taxon>
        <taxon>Betaproteobacteria</taxon>
        <taxon>Burkholderiales</taxon>
        <taxon>Oxalobacteraceae</taxon>
        <taxon>Herbaspirillum</taxon>
    </lineage>
</organism>
<dbReference type="Gene3D" id="3.30.429.10">
    <property type="entry name" value="Macrophage Migration Inhibitory Factor"/>
    <property type="match status" value="1"/>
</dbReference>
<dbReference type="InterPro" id="IPR037479">
    <property type="entry name" value="Tauto_MSAD"/>
</dbReference>
<proteinExistence type="predicted"/>
<sequence>MPFARVFIRRGETREYRQAILDNLYEAMVESFNVPEDDKFMVIDEYDPENFVFSKTYMNIARSDKFVLIQLTVSNTRTIEQKKALYARIVERLNQQPGIRPEDIFINLVEVNKENWSFGHGLAQYAL</sequence>
<gene>
    <name evidence="1" type="ORF">F506_17660</name>
</gene>
<name>A0ABN4I1W0_9BURK</name>
<dbReference type="Proteomes" id="UP000063429">
    <property type="component" value="Chromosome"/>
</dbReference>
<reference evidence="2" key="1">
    <citation type="journal article" date="2015" name="Genome Announc.">
        <title>Complete Genome Sequence of Herbaspirillum hiltneri N3 (DSM 17495), Isolated from Surface-Sterilized Wheat Roots.</title>
        <authorList>
            <person name="Guizelini D."/>
            <person name="Saizaki P.M."/>
            <person name="Coimbra N.A."/>
            <person name="Weiss V.A."/>
            <person name="Faoro H."/>
            <person name="Sfeir M.Z."/>
            <person name="Baura V.A."/>
            <person name="Monteiro R.A."/>
            <person name="Chubatsu L.S."/>
            <person name="Souza E.M."/>
            <person name="Cruz L.M."/>
            <person name="Pedrosa F.O."/>
            <person name="Raittz R.T."/>
            <person name="Marchaukoski J.N."/>
            <person name="Steffens M.B."/>
        </authorList>
    </citation>
    <scope>NUCLEOTIDE SEQUENCE [LARGE SCALE GENOMIC DNA]</scope>
    <source>
        <strain evidence="2">N3</strain>
    </source>
</reference>
<keyword evidence="2" id="KW-1185">Reference proteome</keyword>
<dbReference type="Pfam" id="PF14552">
    <property type="entry name" value="Tautomerase_2"/>
    <property type="match status" value="1"/>
</dbReference>
<evidence type="ECO:0000313" key="1">
    <source>
        <dbReference type="EMBL" id="AKZ64248.1"/>
    </source>
</evidence>
<accession>A0ABN4I1W0</accession>
<dbReference type="EMBL" id="CP011409">
    <property type="protein sequence ID" value="AKZ64248.1"/>
    <property type="molecule type" value="Genomic_DNA"/>
</dbReference>
<dbReference type="PANTHER" id="PTHR38460:SF1">
    <property type="entry name" value="TAUTOMERASE YOLI-RELATED"/>
    <property type="match status" value="1"/>
</dbReference>
<dbReference type="InterPro" id="IPR014347">
    <property type="entry name" value="Tautomerase/MIF_sf"/>
</dbReference>
<dbReference type="PANTHER" id="PTHR38460">
    <property type="entry name" value="TAUTOMERASE YOLI-RELATED"/>
    <property type="match status" value="1"/>
</dbReference>